<feature type="domain" description="AAA-ATPase-like" evidence="2">
    <location>
        <begin position="36"/>
        <end position="246"/>
    </location>
</feature>
<dbReference type="InterPro" id="IPR018631">
    <property type="entry name" value="AAA-ATPase-like_dom"/>
</dbReference>
<dbReference type="PANTHER" id="PTHR34825">
    <property type="entry name" value="CONSERVED PROTEIN, WITH A WEAK D-GALACTARATE DEHYDRATASE/ALTRONATE HYDROLASE DOMAIN"/>
    <property type="match status" value="1"/>
</dbReference>
<accession>A0A1B6K206</accession>
<evidence type="ECO:0000313" key="3">
    <source>
        <dbReference type="EMBL" id="JAT05483.1"/>
    </source>
</evidence>
<keyword evidence="1" id="KW-0732">Signal</keyword>
<protein>
    <recommendedName>
        <fullName evidence="2">AAA-ATPase-like domain-containing protein</fullName>
    </recommendedName>
</protein>
<dbReference type="Pfam" id="PF09820">
    <property type="entry name" value="AAA-ATPase_like"/>
    <property type="match status" value="1"/>
</dbReference>
<sequence>MEPTYFSFVLFVCFIRFVQNDNVFTNRYSDIRFSPTFVDKTTLIYEVFKHKHLFLNAPKYFGKSVNLGMLNMFLSNLRTRETIEEYFNGTKIWNDGEFVKEHLGNHPVIVYNASAYCVVHDEDHMIVTIMKSLFETFTDHAYLLHCDTVSNEDMSLLRLFMDKKRIQSLRLSDVSEALKFLARLLYQHHGKQVILLADDIGCGVMERVLEDNLDLRYLTTVTVDWYRSVVNSIKNQKVISHVVMSGETWLYGITDLAKEIFYQVPFMYNKEFIHFYGFTYPEVRKLFDDFNITKEQRNDVIEWYCGYSSVDGEFKACNPLSIHHYLTAPHKMFKVYWSSSSIGHNLLERLVRKEMYKKRLEVLIKGNAINITVGIREQGEALTEQRQKAESIQNYSESFISRVLLELGYLTFSGQQDSGTLSLRIPNEEIKSIVKKLINANLTSI</sequence>
<organism evidence="3">
    <name type="scientific">Homalodisca liturata</name>
    <dbReference type="NCBI Taxonomy" id="320908"/>
    <lineage>
        <taxon>Eukaryota</taxon>
        <taxon>Metazoa</taxon>
        <taxon>Ecdysozoa</taxon>
        <taxon>Arthropoda</taxon>
        <taxon>Hexapoda</taxon>
        <taxon>Insecta</taxon>
        <taxon>Pterygota</taxon>
        <taxon>Neoptera</taxon>
        <taxon>Paraneoptera</taxon>
        <taxon>Hemiptera</taxon>
        <taxon>Auchenorrhyncha</taxon>
        <taxon>Membracoidea</taxon>
        <taxon>Cicadellidae</taxon>
        <taxon>Cicadellinae</taxon>
        <taxon>Proconiini</taxon>
        <taxon>Homalodisca</taxon>
    </lineage>
</organism>
<gene>
    <name evidence="3" type="ORF">g.20234</name>
</gene>
<proteinExistence type="predicted"/>
<feature type="signal peptide" evidence="1">
    <location>
        <begin position="1"/>
        <end position="20"/>
    </location>
</feature>
<feature type="chain" id="PRO_5008586365" description="AAA-ATPase-like domain-containing protein" evidence="1">
    <location>
        <begin position="21"/>
        <end position="445"/>
    </location>
</feature>
<dbReference type="AlphaFoldDB" id="A0A1B6K206"/>
<name>A0A1B6K206_9HEMI</name>
<reference evidence="3" key="1">
    <citation type="submission" date="2015-11" db="EMBL/GenBank/DDBJ databases">
        <title>De novo transcriptome assembly of four potential Pierce s Disease insect vectors from Arizona vineyards.</title>
        <authorList>
            <person name="Tassone E.E."/>
        </authorList>
    </citation>
    <scope>NUCLEOTIDE SEQUENCE</scope>
</reference>
<dbReference type="EMBL" id="GECU01002224">
    <property type="protein sequence ID" value="JAT05483.1"/>
    <property type="molecule type" value="Transcribed_RNA"/>
</dbReference>
<evidence type="ECO:0000259" key="2">
    <source>
        <dbReference type="Pfam" id="PF09820"/>
    </source>
</evidence>
<evidence type="ECO:0000256" key="1">
    <source>
        <dbReference type="SAM" id="SignalP"/>
    </source>
</evidence>
<dbReference type="PANTHER" id="PTHR34825:SF1">
    <property type="entry name" value="AAA-ATPASE-LIKE DOMAIN-CONTAINING PROTEIN"/>
    <property type="match status" value="1"/>
</dbReference>